<evidence type="ECO:0000313" key="3">
    <source>
        <dbReference type="Proteomes" id="UP000248840"/>
    </source>
</evidence>
<dbReference type="InterPro" id="IPR011009">
    <property type="entry name" value="Kinase-like_dom_sf"/>
</dbReference>
<name>A0A328YL94_9FLAO</name>
<evidence type="ECO:0000313" key="2">
    <source>
        <dbReference type="EMBL" id="RAR73853.1"/>
    </source>
</evidence>
<evidence type="ECO:0000259" key="1">
    <source>
        <dbReference type="PROSITE" id="PS50011"/>
    </source>
</evidence>
<sequence>MYPTSPQYRNSIINKIYPPSNGGYKFTAIYENDEPKYESGNNAIVFKVTDDKTEKTKAIKLFLIDNKERFFQYLEISKFLNKFNTQFFVSFNFIEKFIYVEVNQNPEENYFPGLIMEWAEGKTLGSKIQELCSTKNKSYLKKIAESFKDLTLFLLDNNIGHGDLKHDNIIVDEENNMKLIDYDGIYVPAFNNQISKELGTDSFQHPLRKSTDFNANIDHFSILTIYTSLIALSIDPDLFVKFNDQQNLIFTKEDFFNPDDSELFRTLSKIKEINKLVYCIKQSLKSDSIYIDNIKDILNGVFPKPKIVINHSPEILLEGNEVTINWTTENTESVKIDGKDYPTSGKITEKYYSSKKIIFQLENPFDKAKVEYELKVLNKPKINHFKTNNQKIEYNKSTFLNWNVSNASKVFLIYDGKKEQVESIINFEISPLKDTSYELKVIGLDNIETISEKINIQVFKRVEIIEFKSNLDFVVESIPIKLSWKIENDSKVTLSSSYDADIDVTGKNSIELKPKKDCSFILLAKNDLFQATQKIQISVQNLHKVPPLDLAMPKMPTLNISIPNLSHEVFDEQKNIFNNFLEKKEKFSISKTLKTLLSK</sequence>
<reference evidence="2 3" key="1">
    <citation type="submission" date="2018-06" db="EMBL/GenBank/DDBJ databases">
        <title>Genomic Encyclopedia of Archaeal and Bacterial Type Strains, Phase II (KMG-II): from individual species to whole genera.</title>
        <authorList>
            <person name="Goeker M."/>
        </authorList>
    </citation>
    <scope>NUCLEOTIDE SEQUENCE [LARGE SCALE GENOMIC DNA]</scope>
    <source>
        <strain evidence="2 3">DSM 25663</strain>
    </source>
</reference>
<organism evidence="2 3">
    <name type="scientific">Flavobacterium aciduliphilum</name>
    <dbReference type="NCBI Taxonomy" id="1101402"/>
    <lineage>
        <taxon>Bacteria</taxon>
        <taxon>Pseudomonadati</taxon>
        <taxon>Bacteroidota</taxon>
        <taxon>Flavobacteriia</taxon>
        <taxon>Flavobacteriales</taxon>
        <taxon>Flavobacteriaceae</taxon>
        <taxon>Flavobacterium</taxon>
    </lineage>
</organism>
<dbReference type="PROSITE" id="PS50011">
    <property type="entry name" value="PROTEIN_KINASE_DOM"/>
    <property type="match status" value="1"/>
</dbReference>
<dbReference type="Proteomes" id="UP000248840">
    <property type="component" value="Unassembled WGS sequence"/>
</dbReference>
<comment type="caution">
    <text evidence="2">The sequence shown here is derived from an EMBL/GenBank/DDBJ whole genome shotgun (WGS) entry which is preliminary data.</text>
</comment>
<keyword evidence="2" id="KW-0418">Kinase</keyword>
<gene>
    <name evidence="2" type="ORF">CLV55_103172</name>
</gene>
<protein>
    <submittedName>
        <fullName evidence="2">Protein kinase-like protein</fullName>
    </submittedName>
</protein>
<dbReference type="RefSeq" id="WP_112112651.1">
    <property type="nucleotide sequence ID" value="NZ_QLSZ01000003.1"/>
</dbReference>
<keyword evidence="3" id="KW-1185">Reference proteome</keyword>
<dbReference type="InterPro" id="IPR008271">
    <property type="entry name" value="Ser/Thr_kinase_AS"/>
</dbReference>
<dbReference type="GO" id="GO:0004672">
    <property type="term" value="F:protein kinase activity"/>
    <property type="evidence" value="ECO:0007669"/>
    <property type="project" value="InterPro"/>
</dbReference>
<dbReference type="SUPFAM" id="SSF56112">
    <property type="entry name" value="Protein kinase-like (PK-like)"/>
    <property type="match status" value="1"/>
</dbReference>
<feature type="domain" description="Protein kinase" evidence="1">
    <location>
        <begin position="31"/>
        <end position="307"/>
    </location>
</feature>
<dbReference type="GO" id="GO:0005524">
    <property type="term" value="F:ATP binding"/>
    <property type="evidence" value="ECO:0007669"/>
    <property type="project" value="InterPro"/>
</dbReference>
<proteinExistence type="predicted"/>
<dbReference type="Pfam" id="PF00069">
    <property type="entry name" value="Pkinase"/>
    <property type="match status" value="1"/>
</dbReference>
<accession>A0A328YL94</accession>
<dbReference type="PROSITE" id="PS00108">
    <property type="entry name" value="PROTEIN_KINASE_ST"/>
    <property type="match status" value="1"/>
</dbReference>
<dbReference type="EMBL" id="QLSZ01000003">
    <property type="protein sequence ID" value="RAR73853.1"/>
    <property type="molecule type" value="Genomic_DNA"/>
</dbReference>
<dbReference type="InterPro" id="IPR000719">
    <property type="entry name" value="Prot_kinase_dom"/>
</dbReference>
<dbReference type="Gene3D" id="1.10.510.10">
    <property type="entry name" value="Transferase(Phosphotransferase) domain 1"/>
    <property type="match status" value="1"/>
</dbReference>
<keyword evidence="2" id="KW-0808">Transferase</keyword>
<dbReference type="AlphaFoldDB" id="A0A328YL94"/>
<dbReference type="OrthoDB" id="2485468at2"/>